<protein>
    <recommendedName>
        <fullName evidence="5">Lipoprotein</fullName>
    </recommendedName>
</protein>
<keyword evidence="2" id="KW-0812">Transmembrane</keyword>
<name>A0ABW0AE51_9ACTN</name>
<feature type="transmembrane region" description="Helical" evidence="2">
    <location>
        <begin position="21"/>
        <end position="42"/>
    </location>
</feature>
<evidence type="ECO:0000256" key="2">
    <source>
        <dbReference type="SAM" id="Phobius"/>
    </source>
</evidence>
<keyword evidence="2" id="KW-0472">Membrane</keyword>
<feature type="compositionally biased region" description="Low complexity" evidence="1">
    <location>
        <begin position="159"/>
        <end position="172"/>
    </location>
</feature>
<evidence type="ECO:0008006" key="5">
    <source>
        <dbReference type="Google" id="ProtNLM"/>
    </source>
</evidence>
<proteinExistence type="predicted"/>
<evidence type="ECO:0000313" key="3">
    <source>
        <dbReference type="EMBL" id="MFC5150898.1"/>
    </source>
</evidence>
<feature type="region of interest" description="Disordered" evidence="1">
    <location>
        <begin position="87"/>
        <end position="115"/>
    </location>
</feature>
<evidence type="ECO:0000313" key="4">
    <source>
        <dbReference type="Proteomes" id="UP001596160"/>
    </source>
</evidence>
<dbReference type="RefSeq" id="WP_344473405.1">
    <property type="nucleotide sequence ID" value="NZ_BAAASB010000003.1"/>
</dbReference>
<feature type="compositionally biased region" description="Low complexity" evidence="1">
    <location>
        <begin position="98"/>
        <end position="108"/>
    </location>
</feature>
<feature type="compositionally biased region" description="Gly residues" evidence="1">
    <location>
        <begin position="87"/>
        <end position="97"/>
    </location>
</feature>
<accession>A0ABW0AE51</accession>
<gene>
    <name evidence="3" type="ORF">ACFPRH_04020</name>
</gene>
<dbReference type="EMBL" id="JBHSKP010000002">
    <property type="protein sequence ID" value="MFC5150898.1"/>
    <property type="molecule type" value="Genomic_DNA"/>
</dbReference>
<organism evidence="3 4">
    <name type="scientific">Streptomyces amakusaensis</name>
    <dbReference type="NCBI Taxonomy" id="67271"/>
    <lineage>
        <taxon>Bacteria</taxon>
        <taxon>Bacillati</taxon>
        <taxon>Actinomycetota</taxon>
        <taxon>Actinomycetes</taxon>
        <taxon>Kitasatosporales</taxon>
        <taxon>Streptomycetaceae</taxon>
        <taxon>Streptomyces</taxon>
    </lineage>
</organism>
<feature type="region of interest" description="Disordered" evidence="1">
    <location>
        <begin position="156"/>
        <end position="179"/>
    </location>
</feature>
<reference evidence="4" key="1">
    <citation type="journal article" date="2019" name="Int. J. Syst. Evol. Microbiol.">
        <title>The Global Catalogue of Microorganisms (GCM) 10K type strain sequencing project: providing services to taxonomists for standard genome sequencing and annotation.</title>
        <authorList>
            <consortium name="The Broad Institute Genomics Platform"/>
            <consortium name="The Broad Institute Genome Sequencing Center for Infectious Disease"/>
            <person name="Wu L."/>
            <person name="Ma J."/>
        </authorList>
    </citation>
    <scope>NUCLEOTIDE SEQUENCE [LARGE SCALE GENOMIC DNA]</scope>
    <source>
        <strain evidence="4">PCU 266</strain>
    </source>
</reference>
<sequence length="217" mass="21784">MNGTTGNGMTTNGARRDRRSLPAASGTALAALVVLVTVLALAGCEPAPGGGLNAGSVAHTTDRTATSTFERLGVGVRWLSCRAALGEGGEGGGGGGTATPAARTGPATVDCEGETASRKEITLKGTVTDERSGTCVRGDLRARIDGRTAFDATFLGSCDDPAPTATRPTTPDQRSRPVPAVTVTRTVTATVTQTATRTATRTVTRTVTGAAAVTAEP</sequence>
<keyword evidence="2" id="KW-1133">Transmembrane helix</keyword>
<comment type="caution">
    <text evidence="3">The sequence shown here is derived from an EMBL/GenBank/DDBJ whole genome shotgun (WGS) entry which is preliminary data.</text>
</comment>
<keyword evidence="4" id="KW-1185">Reference proteome</keyword>
<dbReference type="Proteomes" id="UP001596160">
    <property type="component" value="Unassembled WGS sequence"/>
</dbReference>
<evidence type="ECO:0000256" key="1">
    <source>
        <dbReference type="SAM" id="MobiDB-lite"/>
    </source>
</evidence>